<dbReference type="PANTHER" id="PTHR48107:SF16">
    <property type="entry name" value="NADPH-DEPENDENT ALDEHYDE REDUCTASE 1, CHLOROPLASTIC"/>
    <property type="match status" value="1"/>
</dbReference>
<evidence type="ECO:0000256" key="1">
    <source>
        <dbReference type="ARBA" id="ARBA00006484"/>
    </source>
</evidence>
<accession>A0A4P9C4X2</accession>
<reference evidence="4 5" key="1">
    <citation type="submission" date="2018-05" db="EMBL/GenBank/DDBJ databases">
        <title>Genome comparison of Eubacterium sp.</title>
        <authorList>
            <person name="Feng Y."/>
            <person name="Sanchez-Andrea I."/>
            <person name="Stams A.J.M."/>
            <person name="De Vos W.M."/>
        </authorList>
    </citation>
    <scope>NUCLEOTIDE SEQUENCE [LARGE SCALE GENOMIC DNA]</scope>
    <source>
        <strain evidence="4 5">YI</strain>
    </source>
</reference>
<dbReference type="PROSITE" id="PS00061">
    <property type="entry name" value="ADH_SHORT"/>
    <property type="match status" value="1"/>
</dbReference>
<dbReference type="InterPro" id="IPR036291">
    <property type="entry name" value="NAD(P)-bd_dom_sf"/>
</dbReference>
<dbReference type="EMBL" id="CP029487">
    <property type="protein sequence ID" value="QCT70488.1"/>
    <property type="molecule type" value="Genomic_DNA"/>
</dbReference>
<dbReference type="PRINTS" id="PR00080">
    <property type="entry name" value="SDRFAMILY"/>
</dbReference>
<dbReference type="KEGG" id="emt:CPZ25_003845"/>
<dbReference type="PRINTS" id="PR00081">
    <property type="entry name" value="GDHRDH"/>
</dbReference>
<dbReference type="Gene3D" id="3.40.50.720">
    <property type="entry name" value="NAD(P)-binding Rossmann-like Domain"/>
    <property type="match status" value="1"/>
</dbReference>
<keyword evidence="2" id="KW-0560">Oxidoreductase</keyword>
<sequence length="294" mass="31516">MKSEKENQVNIQTQEPQKGYYIDDSTKNVSPEPVMENPEYQGSGKLKDKVAVITGGDSGIGGAVAIAFAKEGAKLAILYLDSDDDAAAIVRRVKELGAEALSIKGDVGDDAFVKKAVSKIIEQYGHIDVLINNAGEQHVAESITEISPAQLDRTFRTNIFSMFYMVKAVLPHLNKGAAIVNTTSVTAYRGSSTLLDYSATKGAIVSFTRALSSNQEILGKAIRVNGVAPGPIWTPLIPATFSKEHVKRFGKDVPLDRPGQPYELAPAYVYLASNDSSYVTGQVIHVNGGEVVNG</sequence>
<feature type="region of interest" description="Disordered" evidence="3">
    <location>
        <begin position="1"/>
        <end position="34"/>
    </location>
</feature>
<dbReference type="AlphaFoldDB" id="A0A4P9C4X2"/>
<comment type="similarity">
    <text evidence="1">Belongs to the short-chain dehydrogenases/reductases (SDR) family.</text>
</comment>
<dbReference type="GO" id="GO:0008206">
    <property type="term" value="P:bile acid metabolic process"/>
    <property type="evidence" value="ECO:0007669"/>
    <property type="project" value="UniProtKB-ARBA"/>
</dbReference>
<organism evidence="4 5">
    <name type="scientific">Eubacterium maltosivorans</name>
    <dbReference type="NCBI Taxonomy" id="2041044"/>
    <lineage>
        <taxon>Bacteria</taxon>
        <taxon>Bacillati</taxon>
        <taxon>Bacillota</taxon>
        <taxon>Clostridia</taxon>
        <taxon>Eubacteriales</taxon>
        <taxon>Eubacteriaceae</taxon>
        <taxon>Eubacterium</taxon>
    </lineage>
</organism>
<dbReference type="PANTHER" id="PTHR48107">
    <property type="entry name" value="NADPH-DEPENDENT ALDEHYDE REDUCTASE-LIKE PROTEIN, CHLOROPLASTIC-RELATED"/>
    <property type="match status" value="1"/>
</dbReference>
<dbReference type="InterPro" id="IPR002347">
    <property type="entry name" value="SDR_fam"/>
</dbReference>
<dbReference type="RefSeq" id="WP_096919828.1">
    <property type="nucleotide sequence ID" value="NZ_CP029487.1"/>
</dbReference>
<protein>
    <submittedName>
        <fullName evidence="4">KR domain-containing protein</fullName>
    </submittedName>
</protein>
<evidence type="ECO:0000313" key="5">
    <source>
        <dbReference type="Proteomes" id="UP000218387"/>
    </source>
</evidence>
<dbReference type="SUPFAM" id="SSF51735">
    <property type="entry name" value="NAD(P)-binding Rossmann-fold domains"/>
    <property type="match status" value="1"/>
</dbReference>
<dbReference type="InterPro" id="IPR020904">
    <property type="entry name" value="Sc_DH/Rdtase_CS"/>
</dbReference>
<proteinExistence type="inferred from homology"/>
<dbReference type="Proteomes" id="UP000218387">
    <property type="component" value="Chromosome"/>
</dbReference>
<name>A0A4P9C4X2_EUBML</name>
<keyword evidence="5" id="KW-1185">Reference proteome</keyword>
<dbReference type="GO" id="GO:0016614">
    <property type="term" value="F:oxidoreductase activity, acting on CH-OH group of donors"/>
    <property type="evidence" value="ECO:0007669"/>
    <property type="project" value="UniProtKB-ARBA"/>
</dbReference>
<dbReference type="Pfam" id="PF13561">
    <property type="entry name" value="adh_short_C2"/>
    <property type="match status" value="1"/>
</dbReference>
<gene>
    <name evidence="4" type="ORF">CPZ25_003845</name>
</gene>
<evidence type="ECO:0000256" key="2">
    <source>
        <dbReference type="ARBA" id="ARBA00023002"/>
    </source>
</evidence>
<evidence type="ECO:0000313" key="4">
    <source>
        <dbReference type="EMBL" id="QCT70488.1"/>
    </source>
</evidence>
<dbReference type="FunFam" id="3.40.50.720:FF:000084">
    <property type="entry name" value="Short-chain dehydrogenase reductase"/>
    <property type="match status" value="1"/>
</dbReference>
<evidence type="ECO:0000256" key="3">
    <source>
        <dbReference type="SAM" id="MobiDB-lite"/>
    </source>
</evidence>